<dbReference type="InterPro" id="IPR029028">
    <property type="entry name" value="Alpha/beta_knot_MTases"/>
</dbReference>
<organism evidence="6 7">
    <name type="scientific">Brumicola pallidula DSM 14239 = ACAM 615</name>
    <dbReference type="NCBI Taxonomy" id="1121922"/>
    <lineage>
        <taxon>Bacteria</taxon>
        <taxon>Pseudomonadati</taxon>
        <taxon>Pseudomonadota</taxon>
        <taxon>Gammaproteobacteria</taxon>
        <taxon>Alteromonadales</taxon>
        <taxon>Alteromonadaceae</taxon>
        <taxon>Brumicola</taxon>
    </lineage>
</organism>
<dbReference type="AlphaFoldDB" id="K6ZC56"/>
<evidence type="ECO:0000313" key="6">
    <source>
        <dbReference type="EMBL" id="GAC27932.1"/>
    </source>
</evidence>
<keyword evidence="2" id="KW-0489">Methyltransferase</keyword>
<dbReference type="EMBL" id="BAEQ01000016">
    <property type="protein sequence ID" value="GAC27932.1"/>
    <property type="molecule type" value="Genomic_DNA"/>
</dbReference>
<evidence type="ECO:0000256" key="1">
    <source>
        <dbReference type="ARBA" id="ARBA00007228"/>
    </source>
</evidence>
<gene>
    <name evidence="6" type="ORF">GPAL_1053</name>
</gene>
<dbReference type="InterPro" id="IPR004384">
    <property type="entry name" value="RNA_MeTrfase_TrmJ/LasT"/>
</dbReference>
<dbReference type="GO" id="GO:0008173">
    <property type="term" value="F:RNA methyltransferase activity"/>
    <property type="evidence" value="ECO:0007669"/>
    <property type="project" value="InterPro"/>
</dbReference>
<dbReference type="GO" id="GO:0005829">
    <property type="term" value="C:cytosol"/>
    <property type="evidence" value="ECO:0007669"/>
    <property type="project" value="TreeGrafter"/>
</dbReference>
<dbReference type="SUPFAM" id="SSF75217">
    <property type="entry name" value="alpha/beta knot"/>
    <property type="match status" value="1"/>
</dbReference>
<name>K6ZC56_9ALTE</name>
<dbReference type="GO" id="GO:0002128">
    <property type="term" value="P:tRNA nucleoside ribose methylation"/>
    <property type="evidence" value="ECO:0007669"/>
    <property type="project" value="TreeGrafter"/>
</dbReference>
<dbReference type="Gene3D" id="3.40.1280.10">
    <property type="match status" value="1"/>
</dbReference>
<dbReference type="CDD" id="cd18098">
    <property type="entry name" value="SpoU-like"/>
    <property type="match status" value="1"/>
</dbReference>
<protein>
    <recommendedName>
        <fullName evidence="5">tRNA/rRNA methyltransferase SpoU type domain-containing protein</fullName>
    </recommendedName>
</protein>
<dbReference type="RefSeq" id="WP_006009736.1">
    <property type="nucleotide sequence ID" value="NZ_BAEQ01000016.1"/>
</dbReference>
<dbReference type="GO" id="GO:0003723">
    <property type="term" value="F:RNA binding"/>
    <property type="evidence" value="ECO:0007669"/>
    <property type="project" value="InterPro"/>
</dbReference>
<dbReference type="InterPro" id="IPR029026">
    <property type="entry name" value="tRNA_m1G_MTases_N"/>
</dbReference>
<evidence type="ECO:0000256" key="3">
    <source>
        <dbReference type="ARBA" id="ARBA00022679"/>
    </source>
</evidence>
<dbReference type="STRING" id="1121922.GCA_000428905_01570"/>
<proteinExistence type="inferred from homology"/>
<keyword evidence="3" id="KW-0808">Transferase</keyword>
<feature type="domain" description="tRNA/rRNA methyltransferase SpoU type" evidence="5">
    <location>
        <begin position="29"/>
        <end position="161"/>
    </location>
</feature>
<comment type="similarity">
    <text evidence="1">Belongs to the class IV-like SAM-binding methyltransferase superfamily. RNA methyltransferase TrmH family.</text>
</comment>
<comment type="caution">
    <text evidence="6">The sequence shown here is derived from an EMBL/GenBank/DDBJ whole genome shotgun (WGS) entry which is preliminary data.</text>
</comment>
<dbReference type="Proteomes" id="UP000006251">
    <property type="component" value="Unassembled WGS sequence"/>
</dbReference>
<dbReference type="PANTHER" id="PTHR42786:SF6">
    <property type="entry name" value="TRNA_RRNA METHYLTRANSFERASE SPOU TYPE DOMAIN-CONTAINING PROTEIN"/>
    <property type="match status" value="1"/>
</dbReference>
<dbReference type="OrthoDB" id="4578643at2"/>
<dbReference type="InterPro" id="IPR001537">
    <property type="entry name" value="SpoU_MeTrfase"/>
</dbReference>
<evidence type="ECO:0000256" key="2">
    <source>
        <dbReference type="ARBA" id="ARBA00022603"/>
    </source>
</evidence>
<sequence>MKYVNNIDAVNPQQARTEFKRWAGHGLVSIGLVNPKSATNVASILRACGCYGASAVFYTGQRFGYAKEFNADTKRMRHIIPTIGVDDLLAIAPKGASKVVIELVEGAIPLPEFVHPVSAFYIFGPEDASVPESIIAACDHVVYIPTRNSMNLAATANVVLYDRMAKSDYAASDELIKNSRDNNNGLAL</sequence>
<dbReference type="Pfam" id="PF00588">
    <property type="entry name" value="SpoU_methylase"/>
    <property type="match status" value="1"/>
</dbReference>
<accession>K6ZC56</accession>
<evidence type="ECO:0000313" key="7">
    <source>
        <dbReference type="Proteomes" id="UP000006251"/>
    </source>
</evidence>
<keyword evidence="4" id="KW-0949">S-adenosyl-L-methionine</keyword>
<keyword evidence="7" id="KW-1185">Reference proteome</keyword>
<dbReference type="PANTHER" id="PTHR42786">
    <property type="entry name" value="TRNA/RRNA METHYLTRANSFERASE"/>
    <property type="match status" value="1"/>
</dbReference>
<reference evidence="7" key="1">
    <citation type="journal article" date="2014" name="Environ. Microbiol.">
        <title>Comparative genomics of the marine bacterial genus Glaciecola reveals the high degree of genomic diversity and genomic characteristic for cold adaptation.</title>
        <authorList>
            <person name="Qin Q.L."/>
            <person name="Xie B.B."/>
            <person name="Yu Y."/>
            <person name="Shu Y.L."/>
            <person name="Rong J.C."/>
            <person name="Zhang Y.J."/>
            <person name="Zhao D.L."/>
            <person name="Chen X.L."/>
            <person name="Zhang X.Y."/>
            <person name="Chen B."/>
            <person name="Zhou B.C."/>
            <person name="Zhang Y.Z."/>
        </authorList>
    </citation>
    <scope>NUCLEOTIDE SEQUENCE [LARGE SCALE GENOMIC DNA]</scope>
    <source>
        <strain evidence="7">ACAM 615</strain>
    </source>
</reference>
<evidence type="ECO:0000259" key="5">
    <source>
        <dbReference type="Pfam" id="PF00588"/>
    </source>
</evidence>
<evidence type="ECO:0000256" key="4">
    <source>
        <dbReference type="ARBA" id="ARBA00022691"/>
    </source>
</evidence>